<keyword evidence="3" id="KW-1185">Reference proteome</keyword>
<accession>A0ABY4N468</accession>
<dbReference type="EMBL" id="CP097218">
    <property type="protein sequence ID" value="UQN28944.1"/>
    <property type="molecule type" value="Genomic_DNA"/>
</dbReference>
<sequence length="412" mass="42785">MSAGSARSPRLLRHINSGELLRFALGTGDFAAGEAMAASGLTRATVLGVCDDLVAAGWLEEIADSRAAGLSSRGRPARRYRVPEDAGYVVGVDAGEHRLHVLVADLRGRVLASAHEELIADDGELGPAVLDAEARVRAVRRAITGTLENAGVEAADVLLNVVGVPAPVDAGGRTPVGDGRFWPRMNPDLGARLDGRVLVENDANLAALAEHAHDPADDVATLVTGERFGAGLIVDGHLLRGYRGGAGELRLLELTLRDDPETGAGATDGLGALARRWARHELETTTVPSTLRGIAREEVGAPDVFAAALAGDALAERVIERLGARLAHVAVVLESVLDVEKIVIAGGIASAVEPVLAAARTVLESEASPPIPELVASVLGREVIARGAVELALTRVREEPLAFSPRTSRAGG</sequence>
<organism evidence="2 3">
    <name type="scientific">Brachybacterium kimchii</name>
    <dbReference type="NCBI Taxonomy" id="2942909"/>
    <lineage>
        <taxon>Bacteria</taxon>
        <taxon>Bacillati</taxon>
        <taxon>Actinomycetota</taxon>
        <taxon>Actinomycetes</taxon>
        <taxon>Micrococcales</taxon>
        <taxon>Dermabacteraceae</taxon>
        <taxon>Brachybacterium</taxon>
    </lineage>
</organism>
<dbReference type="InterPro" id="IPR043129">
    <property type="entry name" value="ATPase_NBD"/>
</dbReference>
<dbReference type="Pfam" id="PF00480">
    <property type="entry name" value="ROK"/>
    <property type="match status" value="1"/>
</dbReference>
<dbReference type="InterPro" id="IPR036388">
    <property type="entry name" value="WH-like_DNA-bd_sf"/>
</dbReference>
<name>A0ABY4N468_9MICO</name>
<dbReference type="RefSeq" id="WP_249478108.1">
    <property type="nucleotide sequence ID" value="NZ_CP097218.1"/>
</dbReference>
<dbReference type="InterPro" id="IPR000600">
    <property type="entry name" value="ROK"/>
</dbReference>
<dbReference type="PANTHER" id="PTHR18964">
    <property type="entry name" value="ROK (REPRESSOR, ORF, KINASE) FAMILY"/>
    <property type="match status" value="1"/>
</dbReference>
<gene>
    <name evidence="2" type="ORF">M4486_15110</name>
</gene>
<dbReference type="Proteomes" id="UP001055868">
    <property type="component" value="Chromosome"/>
</dbReference>
<reference evidence="2" key="1">
    <citation type="submission" date="2022-05" db="EMBL/GenBank/DDBJ databases">
        <title>Genomic analysis of Brachybacterium sp. CBA3104.</title>
        <authorList>
            <person name="Roh S.W."/>
            <person name="Kim Y.B."/>
            <person name="Kim Y."/>
        </authorList>
    </citation>
    <scope>NUCLEOTIDE SEQUENCE</scope>
    <source>
        <strain evidence="2">CBA3104</strain>
    </source>
</reference>
<evidence type="ECO:0000313" key="3">
    <source>
        <dbReference type="Proteomes" id="UP001055868"/>
    </source>
</evidence>
<evidence type="ECO:0000313" key="2">
    <source>
        <dbReference type="EMBL" id="UQN28944.1"/>
    </source>
</evidence>
<evidence type="ECO:0000256" key="1">
    <source>
        <dbReference type="ARBA" id="ARBA00006479"/>
    </source>
</evidence>
<proteinExistence type="inferred from homology"/>
<dbReference type="SUPFAM" id="SSF53067">
    <property type="entry name" value="Actin-like ATPase domain"/>
    <property type="match status" value="1"/>
</dbReference>
<comment type="similarity">
    <text evidence="1">Belongs to the ROK (NagC/XylR) family.</text>
</comment>
<protein>
    <submittedName>
        <fullName evidence="2">ROK family protein</fullName>
    </submittedName>
</protein>
<dbReference type="Gene3D" id="3.30.420.40">
    <property type="match status" value="2"/>
</dbReference>
<dbReference type="PANTHER" id="PTHR18964:SF149">
    <property type="entry name" value="BIFUNCTIONAL UDP-N-ACETYLGLUCOSAMINE 2-EPIMERASE_N-ACETYLMANNOSAMINE KINASE"/>
    <property type="match status" value="1"/>
</dbReference>
<dbReference type="Gene3D" id="1.10.10.10">
    <property type="entry name" value="Winged helix-like DNA-binding domain superfamily/Winged helix DNA-binding domain"/>
    <property type="match status" value="1"/>
</dbReference>